<dbReference type="EMBL" id="JBANQN010000010">
    <property type="protein sequence ID" value="KAK6777639.1"/>
    <property type="molecule type" value="Genomic_DNA"/>
</dbReference>
<dbReference type="Proteomes" id="UP001371456">
    <property type="component" value="Unassembled WGS sequence"/>
</dbReference>
<reference evidence="2 3" key="1">
    <citation type="submission" date="2024-02" db="EMBL/GenBank/DDBJ databases">
        <title>de novo genome assembly of Solanum bulbocastanum strain 11H21.</title>
        <authorList>
            <person name="Hosaka A.J."/>
        </authorList>
    </citation>
    <scope>NUCLEOTIDE SEQUENCE [LARGE SCALE GENOMIC DNA]</scope>
    <source>
        <tissue evidence="2">Young leaves</tissue>
    </source>
</reference>
<feature type="region of interest" description="Disordered" evidence="1">
    <location>
        <begin position="24"/>
        <end position="46"/>
    </location>
</feature>
<evidence type="ECO:0000256" key="1">
    <source>
        <dbReference type="SAM" id="MobiDB-lite"/>
    </source>
</evidence>
<sequence length="58" mass="6248">MKQICVGCVKLSLKLCREGEIDAEGGQERSNATHSGEDQKFLGKAVNPPFQLADSNAK</sequence>
<name>A0AAN8Y388_SOLBU</name>
<keyword evidence="3" id="KW-1185">Reference proteome</keyword>
<gene>
    <name evidence="2" type="ORF">RDI58_024357</name>
</gene>
<comment type="caution">
    <text evidence="2">The sequence shown here is derived from an EMBL/GenBank/DDBJ whole genome shotgun (WGS) entry which is preliminary data.</text>
</comment>
<evidence type="ECO:0000313" key="2">
    <source>
        <dbReference type="EMBL" id="KAK6777639.1"/>
    </source>
</evidence>
<accession>A0AAN8Y388</accession>
<evidence type="ECO:0000313" key="3">
    <source>
        <dbReference type="Proteomes" id="UP001371456"/>
    </source>
</evidence>
<protein>
    <submittedName>
        <fullName evidence="2">Uncharacterized protein</fullName>
    </submittedName>
</protein>
<proteinExistence type="predicted"/>
<dbReference type="AlphaFoldDB" id="A0AAN8Y388"/>
<organism evidence="2 3">
    <name type="scientific">Solanum bulbocastanum</name>
    <name type="common">Wild potato</name>
    <dbReference type="NCBI Taxonomy" id="147425"/>
    <lineage>
        <taxon>Eukaryota</taxon>
        <taxon>Viridiplantae</taxon>
        <taxon>Streptophyta</taxon>
        <taxon>Embryophyta</taxon>
        <taxon>Tracheophyta</taxon>
        <taxon>Spermatophyta</taxon>
        <taxon>Magnoliopsida</taxon>
        <taxon>eudicotyledons</taxon>
        <taxon>Gunneridae</taxon>
        <taxon>Pentapetalae</taxon>
        <taxon>asterids</taxon>
        <taxon>lamiids</taxon>
        <taxon>Solanales</taxon>
        <taxon>Solanaceae</taxon>
        <taxon>Solanoideae</taxon>
        <taxon>Solaneae</taxon>
        <taxon>Solanum</taxon>
    </lineage>
</organism>